<dbReference type="EMBL" id="CP063458">
    <property type="protein sequence ID" value="QOV88089.1"/>
    <property type="molecule type" value="Genomic_DNA"/>
</dbReference>
<dbReference type="RefSeq" id="WP_206291057.1">
    <property type="nucleotide sequence ID" value="NZ_CP063458.1"/>
</dbReference>
<reference evidence="2 3" key="1">
    <citation type="submission" date="2020-10" db="EMBL/GenBank/DDBJ databases">
        <title>Wide distribution of Phycisphaera-like planctomycetes from WD2101 soil group in peatlands and genome analysis of the first cultivated representative.</title>
        <authorList>
            <person name="Dedysh S.N."/>
            <person name="Beletsky A.V."/>
            <person name="Ivanova A."/>
            <person name="Kulichevskaya I.S."/>
            <person name="Suzina N.E."/>
            <person name="Philippov D.A."/>
            <person name="Rakitin A.L."/>
            <person name="Mardanov A.V."/>
            <person name="Ravin N.V."/>
        </authorList>
    </citation>
    <scope>NUCLEOTIDE SEQUENCE [LARGE SCALE GENOMIC DNA]</scope>
    <source>
        <strain evidence="2 3">M1803</strain>
    </source>
</reference>
<sequence length="79" mass="7464">MEAVAAPAGVPSAIGDETSPATPETDGWLDGCVLTTGTGRVVGSVAGAVLAEGCVSDDCVVGDGCVAAGDVSAVGWVEG</sequence>
<evidence type="ECO:0000313" key="2">
    <source>
        <dbReference type="EMBL" id="QOV88089.1"/>
    </source>
</evidence>
<evidence type="ECO:0000313" key="3">
    <source>
        <dbReference type="Proteomes" id="UP000593765"/>
    </source>
</evidence>
<proteinExistence type="predicted"/>
<evidence type="ECO:0000256" key="1">
    <source>
        <dbReference type="SAM" id="MobiDB-lite"/>
    </source>
</evidence>
<dbReference type="KEGG" id="hbs:IPV69_17720"/>
<gene>
    <name evidence="2" type="ORF">IPV69_17720</name>
</gene>
<dbReference type="AlphaFoldDB" id="A0A7M2WRS4"/>
<organism evidence="2 3">
    <name type="scientific">Humisphaera borealis</name>
    <dbReference type="NCBI Taxonomy" id="2807512"/>
    <lineage>
        <taxon>Bacteria</taxon>
        <taxon>Pseudomonadati</taxon>
        <taxon>Planctomycetota</taxon>
        <taxon>Phycisphaerae</taxon>
        <taxon>Tepidisphaerales</taxon>
        <taxon>Tepidisphaeraceae</taxon>
        <taxon>Humisphaera</taxon>
    </lineage>
</organism>
<protein>
    <submittedName>
        <fullName evidence="2">Uncharacterized protein</fullName>
    </submittedName>
</protein>
<feature type="region of interest" description="Disordered" evidence="1">
    <location>
        <begin position="1"/>
        <end position="27"/>
    </location>
</feature>
<accession>A0A7M2WRS4</accession>
<keyword evidence="3" id="KW-1185">Reference proteome</keyword>
<dbReference type="Proteomes" id="UP000593765">
    <property type="component" value="Chromosome"/>
</dbReference>
<name>A0A7M2WRS4_9BACT</name>